<reference evidence="2" key="1">
    <citation type="submission" date="2018-06" db="EMBL/GenBank/DDBJ databases">
        <authorList>
            <person name="Zhirakovskaya E."/>
        </authorList>
    </citation>
    <scope>NUCLEOTIDE SEQUENCE</scope>
</reference>
<accession>A0A3B1BF47</accession>
<name>A0A3B1BF47_9ZZZZ</name>
<feature type="transmembrane region" description="Helical" evidence="1">
    <location>
        <begin position="7"/>
        <end position="25"/>
    </location>
</feature>
<evidence type="ECO:0000313" key="2">
    <source>
        <dbReference type="EMBL" id="VAX04815.1"/>
    </source>
</evidence>
<evidence type="ECO:0000256" key="1">
    <source>
        <dbReference type="SAM" id="Phobius"/>
    </source>
</evidence>
<keyword evidence="1" id="KW-1133">Transmembrane helix</keyword>
<evidence type="ECO:0008006" key="3">
    <source>
        <dbReference type="Google" id="ProtNLM"/>
    </source>
</evidence>
<keyword evidence="1" id="KW-0472">Membrane</keyword>
<organism evidence="2">
    <name type="scientific">hydrothermal vent metagenome</name>
    <dbReference type="NCBI Taxonomy" id="652676"/>
    <lineage>
        <taxon>unclassified sequences</taxon>
        <taxon>metagenomes</taxon>
        <taxon>ecological metagenomes</taxon>
    </lineage>
</organism>
<gene>
    <name evidence="2" type="ORF">MNBD_GAMMA20-1151</name>
</gene>
<feature type="transmembrane region" description="Helical" evidence="1">
    <location>
        <begin position="45"/>
        <end position="63"/>
    </location>
</feature>
<proteinExistence type="predicted"/>
<keyword evidence="1" id="KW-0812">Transmembrane</keyword>
<dbReference type="EMBL" id="UOFU01000394">
    <property type="protein sequence ID" value="VAX04815.1"/>
    <property type="molecule type" value="Genomic_DNA"/>
</dbReference>
<protein>
    <recommendedName>
        <fullName evidence="3">RND transporter</fullName>
    </recommendedName>
</protein>
<sequence>MKWLDRIPFFPVIAGALLLGLAPFTPQPHLLEKLNMLFLGTLQRPADIFDLCLHGALPALLLLKTIRFLQIRTT</sequence>
<dbReference type="AlphaFoldDB" id="A0A3B1BF47"/>